<comment type="pathway">
    <text evidence="8 9">Carbohydrate biosynthesis; gluconeogenesis.</text>
</comment>
<feature type="binding site" evidence="8">
    <location>
        <position position="212"/>
    </location>
    <ligand>
        <name>substrate</name>
    </ligand>
</feature>
<dbReference type="UniPathway" id="UPA00109">
    <property type="reaction ID" value="UER00189"/>
</dbReference>
<dbReference type="NCBIfam" id="TIGR00419">
    <property type="entry name" value="tim"/>
    <property type="match status" value="1"/>
</dbReference>
<feature type="binding site" evidence="8">
    <location>
        <begin position="9"/>
        <end position="11"/>
    </location>
    <ligand>
        <name>substrate</name>
    </ligand>
</feature>
<evidence type="ECO:0000256" key="6">
    <source>
        <dbReference type="ARBA" id="ARBA00023152"/>
    </source>
</evidence>
<dbReference type="EMBL" id="CP016027">
    <property type="protein sequence ID" value="ANJ67176.1"/>
    <property type="molecule type" value="Genomic_DNA"/>
</dbReference>
<evidence type="ECO:0000313" key="10">
    <source>
        <dbReference type="EMBL" id="ANJ67176.1"/>
    </source>
</evidence>
<protein>
    <recommendedName>
        <fullName evidence="8 9">Triosephosphate isomerase</fullName>
        <shortName evidence="8">TIM</shortName>
        <shortName evidence="8">TPI</shortName>
        <ecNumber evidence="8 9">5.3.1.1</ecNumber>
    </recommendedName>
    <alternativeName>
        <fullName evidence="8">Triose-phosphate isomerase</fullName>
    </alternativeName>
</protein>
<dbReference type="InterPro" id="IPR020861">
    <property type="entry name" value="Triosephosphate_isomerase_AS"/>
</dbReference>
<dbReference type="CDD" id="cd00311">
    <property type="entry name" value="TIM"/>
    <property type="match status" value="1"/>
</dbReference>
<dbReference type="InterPro" id="IPR022896">
    <property type="entry name" value="TrioseP_Isoase_bac/euk"/>
</dbReference>
<evidence type="ECO:0000256" key="2">
    <source>
        <dbReference type="ARBA" id="ARBA00004939"/>
    </source>
</evidence>
<keyword evidence="11" id="KW-1185">Reference proteome</keyword>
<reference evidence="10 11" key="1">
    <citation type="submission" date="2016-06" db="EMBL/GenBank/DDBJ databases">
        <title>Insight into the functional genes involving in sulfur oxidation in Pearl River water.</title>
        <authorList>
            <person name="Luo J."/>
            <person name="Tan X."/>
            <person name="Lin W."/>
        </authorList>
    </citation>
    <scope>NUCLEOTIDE SEQUENCE [LARGE SCALE GENOMIC DNA]</scope>
    <source>
        <strain evidence="10 11">LS2</strain>
    </source>
</reference>
<dbReference type="InterPro" id="IPR035990">
    <property type="entry name" value="TIM_sf"/>
</dbReference>
<gene>
    <name evidence="8" type="primary">tpiA</name>
    <name evidence="10" type="ORF">A9404_07065</name>
</gene>
<dbReference type="GO" id="GO:0005829">
    <property type="term" value="C:cytosol"/>
    <property type="evidence" value="ECO:0007669"/>
    <property type="project" value="TreeGrafter"/>
</dbReference>
<dbReference type="PROSITE" id="PS51440">
    <property type="entry name" value="TIM_2"/>
    <property type="match status" value="1"/>
</dbReference>
<proteinExistence type="inferred from homology"/>
<dbReference type="EC" id="5.3.1.1" evidence="8 9"/>
<organism evidence="10 11">
    <name type="scientific">Halothiobacillus diazotrophicus</name>
    <dbReference type="NCBI Taxonomy" id="1860122"/>
    <lineage>
        <taxon>Bacteria</taxon>
        <taxon>Pseudomonadati</taxon>
        <taxon>Pseudomonadota</taxon>
        <taxon>Gammaproteobacteria</taxon>
        <taxon>Chromatiales</taxon>
        <taxon>Halothiobacillaceae</taxon>
        <taxon>Halothiobacillus</taxon>
    </lineage>
</organism>
<keyword evidence="6 8" id="KW-0324">Glycolysis</keyword>
<comment type="function">
    <text evidence="8">Involved in the gluconeogenesis. Catalyzes stereospecifically the conversion of dihydroxyacetone phosphate (DHAP) to D-glyceraldehyde-3-phosphate (G3P).</text>
</comment>
<sequence length="256" mass="26639">MRTPIVIGNWKLNGTRAMADRLVADIEAVRPELKDIDIGVCPPFVYIPQVVAQVAGAGLGVGAQSCAEYDTGAYTGEVSAEMIRDVGCQYVLVGHSERRTLFGETNEVVGRKTQKALAAGLTPVVCVGETLEERQAGKMNAVVGAQIEAVVAAVGIQAFERVIVAYEPVWAIGTGQTASPEQAQAMHASIRAQLAAYSPAIAESVRIQYGGSIKPGNAAILFAQPDIDGGLIGGASLTAEDFLVICRAAAGSLRAS</sequence>
<keyword evidence="4 8" id="KW-0312">Gluconeogenesis</keyword>
<comment type="subunit">
    <text evidence="8 9">Homodimer.</text>
</comment>
<feature type="active site" description="Proton acceptor" evidence="8">
    <location>
        <position position="167"/>
    </location>
</feature>
<dbReference type="GO" id="GO:0006096">
    <property type="term" value="P:glycolytic process"/>
    <property type="evidence" value="ECO:0007669"/>
    <property type="project" value="UniProtKB-UniRule"/>
</dbReference>
<feature type="binding site" evidence="8">
    <location>
        <position position="173"/>
    </location>
    <ligand>
        <name>substrate</name>
    </ligand>
</feature>
<dbReference type="PANTHER" id="PTHR21139:SF42">
    <property type="entry name" value="TRIOSEPHOSPHATE ISOMERASE"/>
    <property type="match status" value="1"/>
</dbReference>
<dbReference type="GO" id="GO:0046166">
    <property type="term" value="P:glyceraldehyde-3-phosphate biosynthetic process"/>
    <property type="evidence" value="ECO:0007669"/>
    <property type="project" value="TreeGrafter"/>
</dbReference>
<dbReference type="InterPro" id="IPR000652">
    <property type="entry name" value="Triosephosphate_isomerase"/>
</dbReference>
<feature type="active site" description="Electrophile" evidence="8">
    <location>
        <position position="95"/>
    </location>
</feature>
<comment type="catalytic activity">
    <reaction evidence="8 9">
        <text>D-glyceraldehyde 3-phosphate = dihydroxyacetone phosphate</text>
        <dbReference type="Rhea" id="RHEA:18585"/>
        <dbReference type="ChEBI" id="CHEBI:57642"/>
        <dbReference type="ChEBI" id="CHEBI:59776"/>
        <dbReference type="EC" id="5.3.1.1"/>
    </reaction>
</comment>
<name>A0A191ZH15_9GAMM</name>
<dbReference type="HAMAP" id="MF_00147_B">
    <property type="entry name" value="TIM_B"/>
    <property type="match status" value="1"/>
</dbReference>
<evidence type="ECO:0000256" key="3">
    <source>
        <dbReference type="ARBA" id="ARBA00007422"/>
    </source>
</evidence>
<comment type="subcellular location">
    <subcellularLocation>
        <location evidence="8 9">Cytoplasm</location>
    </subcellularLocation>
</comment>
<evidence type="ECO:0000256" key="1">
    <source>
        <dbReference type="ARBA" id="ARBA00004680"/>
    </source>
</evidence>
<dbReference type="GO" id="GO:0006094">
    <property type="term" value="P:gluconeogenesis"/>
    <property type="evidence" value="ECO:0007669"/>
    <property type="project" value="UniProtKB-UniRule"/>
</dbReference>
<evidence type="ECO:0000256" key="8">
    <source>
        <dbReference type="HAMAP-Rule" id="MF_00147"/>
    </source>
</evidence>
<dbReference type="Proteomes" id="UP000078596">
    <property type="component" value="Chromosome"/>
</dbReference>
<comment type="pathway">
    <text evidence="2">Carbohydrate metabolism; erythritol degradation.</text>
</comment>
<dbReference type="UniPathway" id="UPA00138"/>
<keyword evidence="7 8" id="KW-0413">Isomerase</keyword>
<keyword evidence="5 8" id="KW-0963">Cytoplasm</keyword>
<feature type="binding site" evidence="8">
    <location>
        <begin position="233"/>
        <end position="234"/>
    </location>
    <ligand>
        <name>substrate</name>
    </ligand>
</feature>
<evidence type="ECO:0000256" key="4">
    <source>
        <dbReference type="ARBA" id="ARBA00022432"/>
    </source>
</evidence>
<comment type="pathway">
    <text evidence="1 8 9">Carbohydrate degradation; glycolysis; D-glyceraldehyde 3-phosphate from glycerone phosphate: step 1/1.</text>
</comment>
<dbReference type="Gene3D" id="3.20.20.70">
    <property type="entry name" value="Aldolase class I"/>
    <property type="match status" value="1"/>
</dbReference>
<dbReference type="PROSITE" id="PS00171">
    <property type="entry name" value="TIM_1"/>
    <property type="match status" value="1"/>
</dbReference>
<dbReference type="InterPro" id="IPR013785">
    <property type="entry name" value="Aldolase_TIM"/>
</dbReference>
<dbReference type="FunFam" id="3.20.20.70:FF:000016">
    <property type="entry name" value="Triosephosphate isomerase"/>
    <property type="match status" value="1"/>
</dbReference>
<dbReference type="OrthoDB" id="9809429at2"/>
<evidence type="ECO:0000313" key="11">
    <source>
        <dbReference type="Proteomes" id="UP000078596"/>
    </source>
</evidence>
<dbReference type="Pfam" id="PF00121">
    <property type="entry name" value="TIM"/>
    <property type="match status" value="1"/>
</dbReference>
<accession>A0A191ZH15</accession>
<dbReference type="KEGG" id="haz:A9404_07065"/>
<dbReference type="STRING" id="1860122.A9404_07065"/>
<comment type="similarity">
    <text evidence="3 8 9">Belongs to the triosephosphate isomerase family.</text>
</comment>
<dbReference type="GO" id="GO:0004807">
    <property type="term" value="F:triose-phosphate isomerase activity"/>
    <property type="evidence" value="ECO:0007669"/>
    <property type="project" value="UniProtKB-UniRule"/>
</dbReference>
<dbReference type="AlphaFoldDB" id="A0A191ZH15"/>
<dbReference type="GO" id="GO:0019563">
    <property type="term" value="P:glycerol catabolic process"/>
    <property type="evidence" value="ECO:0007669"/>
    <property type="project" value="TreeGrafter"/>
</dbReference>
<evidence type="ECO:0000256" key="9">
    <source>
        <dbReference type="RuleBase" id="RU363013"/>
    </source>
</evidence>
<dbReference type="RefSeq" id="WP_066099581.1">
    <property type="nucleotide sequence ID" value="NZ_CP016027.1"/>
</dbReference>
<evidence type="ECO:0000256" key="5">
    <source>
        <dbReference type="ARBA" id="ARBA00022490"/>
    </source>
</evidence>
<dbReference type="PANTHER" id="PTHR21139">
    <property type="entry name" value="TRIOSEPHOSPHATE ISOMERASE"/>
    <property type="match status" value="1"/>
</dbReference>
<evidence type="ECO:0000256" key="7">
    <source>
        <dbReference type="ARBA" id="ARBA00023235"/>
    </source>
</evidence>
<dbReference type="SUPFAM" id="SSF51351">
    <property type="entry name" value="Triosephosphate isomerase (TIM)"/>
    <property type="match status" value="1"/>
</dbReference>